<dbReference type="GO" id="GO:0006508">
    <property type="term" value="P:proteolysis"/>
    <property type="evidence" value="ECO:0007669"/>
    <property type="project" value="InterPro"/>
</dbReference>
<name>A0A7N5KB92_AILME</name>
<dbReference type="InterPro" id="IPR011249">
    <property type="entry name" value="Metalloenz_LuxS/M16"/>
</dbReference>
<feature type="domain" description="Peptidase M16 N-terminal" evidence="1">
    <location>
        <begin position="46"/>
        <end position="108"/>
    </location>
</feature>
<dbReference type="InterPro" id="IPR011765">
    <property type="entry name" value="Pept_M16_N"/>
</dbReference>
<dbReference type="InterPro" id="IPR001431">
    <property type="entry name" value="Pept_M16_Zn_BS"/>
</dbReference>
<accession>A0A7N5KB92</accession>
<evidence type="ECO:0000259" key="1">
    <source>
        <dbReference type="Pfam" id="PF00675"/>
    </source>
</evidence>
<protein>
    <recommendedName>
        <fullName evidence="1">Peptidase M16 N-terminal domain-containing protein</fullName>
    </recommendedName>
</protein>
<evidence type="ECO:0000313" key="2">
    <source>
        <dbReference type="Ensembl" id="ENSAMEP00000035447.1"/>
    </source>
</evidence>
<dbReference type="SUPFAM" id="SSF63411">
    <property type="entry name" value="LuxS/MPP-like metallohydrolase"/>
    <property type="match status" value="1"/>
</dbReference>
<keyword evidence="3" id="KW-1185">Reference proteome</keyword>
<reference evidence="2 3" key="1">
    <citation type="journal article" date="2010" name="Nature">
        <title>The sequence and de novo assembly of the giant panda genome.</title>
        <authorList>
            <person name="Li R."/>
            <person name="Fan W."/>
            <person name="Tian G."/>
            <person name="Zhu H."/>
            <person name="He L."/>
            <person name="Cai J."/>
            <person name="Huang Q."/>
            <person name="Cai Q."/>
            <person name="Li B."/>
            <person name="Bai Y."/>
            <person name="Zhang Z."/>
            <person name="Zhang Y."/>
            <person name="Wang W."/>
            <person name="Li J."/>
            <person name="Wei F."/>
            <person name="Li H."/>
            <person name="Jian M."/>
            <person name="Li J."/>
            <person name="Zhang Z."/>
            <person name="Nielsen R."/>
            <person name="Li D."/>
            <person name="Gu W."/>
            <person name="Yang Z."/>
            <person name="Xuan Z."/>
            <person name="Ryder O.A."/>
            <person name="Leung F.C."/>
            <person name="Zhou Y."/>
            <person name="Cao J."/>
            <person name="Sun X."/>
            <person name="Fu Y."/>
            <person name="Fang X."/>
            <person name="Guo X."/>
            <person name="Wang B."/>
            <person name="Hou R."/>
            <person name="Shen F."/>
            <person name="Mu B."/>
            <person name="Ni P."/>
            <person name="Lin R."/>
            <person name="Qian W."/>
            <person name="Wang G."/>
            <person name="Yu C."/>
            <person name="Nie W."/>
            <person name="Wang J."/>
            <person name="Wu Z."/>
            <person name="Liang H."/>
            <person name="Min J."/>
            <person name="Wu Q."/>
            <person name="Cheng S."/>
            <person name="Ruan J."/>
            <person name="Wang M."/>
            <person name="Shi Z."/>
            <person name="Wen M."/>
            <person name="Liu B."/>
            <person name="Ren X."/>
            <person name="Zheng H."/>
            <person name="Dong D."/>
            <person name="Cook K."/>
            <person name="Shan G."/>
            <person name="Zhang H."/>
            <person name="Kosiol C."/>
            <person name="Xie X."/>
            <person name="Lu Z."/>
            <person name="Zheng H."/>
            <person name="Li Y."/>
            <person name="Steiner C.C."/>
            <person name="Lam T.T."/>
            <person name="Lin S."/>
            <person name="Zhang Q."/>
            <person name="Li G."/>
            <person name="Tian J."/>
            <person name="Gong T."/>
            <person name="Liu H."/>
            <person name="Zhang D."/>
            <person name="Fang L."/>
            <person name="Ye C."/>
            <person name="Zhang J."/>
            <person name="Hu W."/>
            <person name="Xu A."/>
            <person name="Ren Y."/>
            <person name="Zhang G."/>
            <person name="Bruford M.W."/>
            <person name="Li Q."/>
            <person name="Ma L."/>
            <person name="Guo Y."/>
            <person name="An N."/>
            <person name="Hu Y."/>
            <person name="Zheng Y."/>
            <person name="Shi Y."/>
            <person name="Li Z."/>
            <person name="Liu Q."/>
            <person name="Chen Y."/>
            <person name="Zhao J."/>
            <person name="Qu N."/>
            <person name="Zhao S."/>
            <person name="Tian F."/>
            <person name="Wang X."/>
            <person name="Wang H."/>
            <person name="Xu L."/>
            <person name="Liu X."/>
            <person name="Vinar T."/>
            <person name="Wang Y."/>
            <person name="Lam T.W."/>
            <person name="Yiu S.M."/>
            <person name="Liu S."/>
            <person name="Zhang H."/>
            <person name="Li D."/>
            <person name="Huang Y."/>
            <person name="Wang X."/>
            <person name="Yang G."/>
            <person name="Jiang Z."/>
            <person name="Wang J."/>
            <person name="Qin N."/>
            <person name="Li L."/>
            <person name="Li J."/>
            <person name="Bolund L."/>
            <person name="Kristiansen K."/>
            <person name="Wong G.K."/>
            <person name="Olson M."/>
            <person name="Zhang X."/>
            <person name="Li S."/>
            <person name="Yang H."/>
            <person name="Wang J."/>
            <person name="Wang J."/>
        </authorList>
    </citation>
    <scope>NUCLEOTIDE SEQUENCE [LARGE SCALE GENOMIC DNA]</scope>
</reference>
<dbReference type="Ensembl" id="ENSAMET00000031463.1">
    <property type="protein sequence ID" value="ENSAMEP00000035447.1"/>
    <property type="gene ID" value="ENSAMEG00000028075.1"/>
</dbReference>
<dbReference type="Pfam" id="PF00675">
    <property type="entry name" value="Peptidase_M16"/>
    <property type="match status" value="1"/>
</dbReference>
<reference evidence="2" key="2">
    <citation type="submission" date="2025-08" db="UniProtKB">
        <authorList>
            <consortium name="Ensembl"/>
        </authorList>
    </citation>
    <scope>IDENTIFICATION</scope>
</reference>
<dbReference type="GO" id="GO:0005739">
    <property type="term" value="C:mitochondrion"/>
    <property type="evidence" value="ECO:0007669"/>
    <property type="project" value="TreeGrafter"/>
</dbReference>
<dbReference type="InterPro" id="IPR050361">
    <property type="entry name" value="MPP/UQCRC_Complex"/>
</dbReference>
<dbReference type="PROSITE" id="PS00143">
    <property type="entry name" value="INSULINASE"/>
    <property type="match status" value="1"/>
</dbReference>
<dbReference type="GO" id="GO:0004222">
    <property type="term" value="F:metalloendopeptidase activity"/>
    <property type="evidence" value="ECO:0007669"/>
    <property type="project" value="InterPro"/>
</dbReference>
<dbReference type="GO" id="GO:0046872">
    <property type="term" value="F:metal ion binding"/>
    <property type="evidence" value="ECO:0007669"/>
    <property type="project" value="InterPro"/>
</dbReference>
<dbReference type="AlphaFoldDB" id="A0A7N5KB92"/>
<proteinExistence type="predicted"/>
<reference evidence="2" key="3">
    <citation type="submission" date="2025-09" db="UniProtKB">
        <authorList>
            <consortium name="Ensembl"/>
        </authorList>
    </citation>
    <scope>IDENTIFICATION</scope>
</reference>
<dbReference type="InParanoid" id="A0A7N5KB92"/>
<dbReference type="Proteomes" id="UP000008912">
    <property type="component" value="Unassembled WGS sequence"/>
</dbReference>
<dbReference type="PANTHER" id="PTHR11851">
    <property type="entry name" value="METALLOPROTEASE"/>
    <property type="match status" value="1"/>
</dbReference>
<organism evidence="2 3">
    <name type="scientific">Ailuropoda melanoleuca</name>
    <name type="common">Giant panda</name>
    <dbReference type="NCBI Taxonomy" id="9646"/>
    <lineage>
        <taxon>Eukaryota</taxon>
        <taxon>Metazoa</taxon>
        <taxon>Chordata</taxon>
        <taxon>Craniata</taxon>
        <taxon>Vertebrata</taxon>
        <taxon>Euteleostomi</taxon>
        <taxon>Mammalia</taxon>
        <taxon>Eutheria</taxon>
        <taxon>Laurasiatheria</taxon>
        <taxon>Carnivora</taxon>
        <taxon>Caniformia</taxon>
        <taxon>Ursidae</taxon>
        <taxon>Ailuropoda</taxon>
    </lineage>
</organism>
<dbReference type="GeneTree" id="ENSGT00940000154915"/>
<dbReference type="PANTHER" id="PTHR11851:SF226">
    <property type="entry name" value="CYTOCHROME B-C1 COMPLEX SUBUNIT 2, MITOCHONDRIAL"/>
    <property type="match status" value="1"/>
</dbReference>
<sequence length="114" mass="11966">FLEGGRVGSRFYSVQAAPKAKGSAAPRVQLTPEELEITKLSSGLVIASLENYCPVSSIGLFIKAGSRYETSSNLGTSHLLRLATSLTTKGASSFKIVTGIDSVAANLNFMIGKI</sequence>
<dbReference type="Gene3D" id="3.30.830.10">
    <property type="entry name" value="Metalloenzyme, LuxS/M16 peptidase-like"/>
    <property type="match status" value="1"/>
</dbReference>
<evidence type="ECO:0000313" key="3">
    <source>
        <dbReference type="Proteomes" id="UP000008912"/>
    </source>
</evidence>